<dbReference type="AlphaFoldDB" id="A0A1L5FBL1"/>
<evidence type="ECO:0000313" key="1">
    <source>
        <dbReference type="EMBL" id="APM40389.1"/>
    </source>
</evidence>
<reference evidence="1 2" key="1">
    <citation type="submission" date="2016-12" db="EMBL/GenBank/DDBJ databases">
        <title>Complete genome sequence of Clostridium kluyveri JZZ isolated from the pit mud of a Chinese flavor liquor-making factory.</title>
        <authorList>
            <person name="Wang Y."/>
        </authorList>
    </citation>
    <scope>NUCLEOTIDE SEQUENCE [LARGE SCALE GENOMIC DNA]</scope>
    <source>
        <strain evidence="1 2">JZZ</strain>
    </source>
</reference>
<dbReference type="RefSeq" id="WP_073539985.1">
    <property type="nucleotide sequence ID" value="NZ_CP018335.1"/>
</dbReference>
<name>A0A1L5FBL1_CLOKL</name>
<sequence length="318" mass="37935">MILHKDKEDFKSLLQVASEYYKIDERIVEKDYWVSYTLSRLVTFDRKDFIIFRGGTSLTKCYTDLKRFSEDIDLAVNKNKNLSTTQIKKLITDVEKYICMDFQEAKNGVKRKSGNYRNVEYEYPSIFEEVTFAEMNPSLKIETVTFLTPNPYEKKLVKSIVYDYLKEKGFDEYIKQYNLEPFKLNVLSIKRTLMDKIVSLVRMSYNTDLSELLTKTRHLYDLHLTYNTVKEFYLNKNELSSIIKLVRKDEEVSNFKDKYPYKEKWSKAPIWSIMEKSEIKKSYENNFGKEFVYGELPKYSDVLKSMKYIQKHLINVGE</sequence>
<organism evidence="1 2">
    <name type="scientific">Clostridium kluyveri</name>
    <dbReference type="NCBI Taxonomy" id="1534"/>
    <lineage>
        <taxon>Bacteria</taxon>
        <taxon>Bacillati</taxon>
        <taxon>Bacillota</taxon>
        <taxon>Clostridia</taxon>
        <taxon>Eubacteriales</taxon>
        <taxon>Clostridiaceae</taxon>
        <taxon>Clostridium</taxon>
    </lineage>
</organism>
<dbReference type="InterPro" id="IPR014942">
    <property type="entry name" value="AbiEii"/>
</dbReference>
<dbReference type="EMBL" id="CP018335">
    <property type="protein sequence ID" value="APM40389.1"/>
    <property type="molecule type" value="Genomic_DNA"/>
</dbReference>
<protein>
    <recommendedName>
        <fullName evidence="3">Nucleotidyltransferase</fullName>
    </recommendedName>
</protein>
<gene>
    <name evidence="1" type="ORF">BS101_17435</name>
</gene>
<dbReference type="Pfam" id="PF08843">
    <property type="entry name" value="AbiEii"/>
    <property type="match status" value="1"/>
</dbReference>
<dbReference type="Proteomes" id="UP000184604">
    <property type="component" value="Chromosome"/>
</dbReference>
<dbReference type="OrthoDB" id="9780929at2"/>
<evidence type="ECO:0000313" key="2">
    <source>
        <dbReference type="Proteomes" id="UP000184604"/>
    </source>
</evidence>
<accession>A0A1L5FBL1</accession>
<evidence type="ECO:0008006" key="3">
    <source>
        <dbReference type="Google" id="ProtNLM"/>
    </source>
</evidence>
<dbReference type="Gene3D" id="3.10.450.620">
    <property type="entry name" value="JHP933, nucleotidyltransferase-like core domain"/>
    <property type="match status" value="1"/>
</dbReference>
<proteinExistence type="predicted"/>